<evidence type="ECO:0000313" key="2">
    <source>
        <dbReference type="Proteomes" id="UP001346869"/>
    </source>
</evidence>
<dbReference type="AlphaFoldDB" id="A0AAN8AMV0"/>
<name>A0AAN8AMV0_ELEMC</name>
<sequence length="119" mass="13138">MQPQQVCPVFPRLSVPVPGQWSLKQSSVVPGSQSLCRSPLCEAVVIRPCLKWNRVCGLRRRCPYHSSWFLLPGAIRSQAEGGMSLSSKSQPGQREEGHNFHTGALSTARMSGSFLIFQL</sequence>
<keyword evidence="2" id="KW-1185">Reference proteome</keyword>
<proteinExistence type="predicted"/>
<dbReference type="Proteomes" id="UP001346869">
    <property type="component" value="Unassembled WGS sequence"/>
</dbReference>
<gene>
    <name evidence="1" type="ORF">PBY51_022139</name>
</gene>
<organism evidence="1 2">
    <name type="scientific">Eleginops maclovinus</name>
    <name type="common">Patagonian blennie</name>
    <name type="synonym">Eleginus maclovinus</name>
    <dbReference type="NCBI Taxonomy" id="56733"/>
    <lineage>
        <taxon>Eukaryota</taxon>
        <taxon>Metazoa</taxon>
        <taxon>Chordata</taxon>
        <taxon>Craniata</taxon>
        <taxon>Vertebrata</taxon>
        <taxon>Euteleostomi</taxon>
        <taxon>Actinopterygii</taxon>
        <taxon>Neopterygii</taxon>
        <taxon>Teleostei</taxon>
        <taxon>Neoteleostei</taxon>
        <taxon>Acanthomorphata</taxon>
        <taxon>Eupercaria</taxon>
        <taxon>Perciformes</taxon>
        <taxon>Notothenioidei</taxon>
        <taxon>Eleginopidae</taxon>
        <taxon>Eleginops</taxon>
    </lineage>
</organism>
<protein>
    <submittedName>
        <fullName evidence="1">Uncharacterized protein</fullName>
    </submittedName>
</protein>
<evidence type="ECO:0000313" key="1">
    <source>
        <dbReference type="EMBL" id="KAK5860678.1"/>
    </source>
</evidence>
<comment type="caution">
    <text evidence="1">The sequence shown here is derived from an EMBL/GenBank/DDBJ whole genome shotgun (WGS) entry which is preliminary data.</text>
</comment>
<accession>A0AAN8AMV0</accession>
<reference evidence="1 2" key="1">
    <citation type="journal article" date="2023" name="Genes (Basel)">
        <title>Chromosome-Level Genome Assembly and Circadian Gene Repertoire of the Patagonia Blennie Eleginops maclovinus-The Closest Ancestral Proxy of Antarctic Cryonotothenioids.</title>
        <authorList>
            <person name="Cheng C.C."/>
            <person name="Rivera-Colon A.G."/>
            <person name="Minhas B.F."/>
            <person name="Wilson L."/>
            <person name="Rayamajhi N."/>
            <person name="Vargas-Chacoff L."/>
            <person name="Catchen J.M."/>
        </authorList>
    </citation>
    <scope>NUCLEOTIDE SEQUENCE [LARGE SCALE GENOMIC DNA]</scope>
    <source>
        <strain evidence="1">JMC-PN-2008</strain>
    </source>
</reference>
<reference evidence="1 2" key="2">
    <citation type="journal article" date="2023" name="Mol. Biol. Evol.">
        <title>Genomics of Secondarily Temperate Adaptation in the Only Non-Antarctic Icefish.</title>
        <authorList>
            <person name="Rivera-Colon A.G."/>
            <person name="Rayamajhi N."/>
            <person name="Minhas B.F."/>
            <person name="Madrigal G."/>
            <person name="Bilyk K.T."/>
            <person name="Yoon V."/>
            <person name="Hune M."/>
            <person name="Gregory S."/>
            <person name="Cheng C.H.C."/>
            <person name="Catchen J.M."/>
        </authorList>
    </citation>
    <scope>NUCLEOTIDE SEQUENCE [LARGE SCALE GENOMIC DNA]</scope>
    <source>
        <strain evidence="1">JMC-PN-2008</strain>
    </source>
</reference>
<dbReference type="EMBL" id="JAUZQC010000013">
    <property type="protein sequence ID" value="KAK5860678.1"/>
    <property type="molecule type" value="Genomic_DNA"/>
</dbReference>